<feature type="non-terminal residue" evidence="2">
    <location>
        <position position="77"/>
    </location>
</feature>
<sequence>MFFNGPSQIDTVVEVFDVGGGKKGDMRGAEHLRRMHSGARCSRRASQSGAQTPPHHFKPVRPHFCPLPRSAFVFNCD</sequence>
<feature type="compositionally biased region" description="Basic residues" evidence="1">
    <location>
        <begin position="34"/>
        <end position="43"/>
    </location>
</feature>
<feature type="region of interest" description="Disordered" evidence="1">
    <location>
        <begin position="34"/>
        <end position="57"/>
    </location>
</feature>
<keyword evidence="3" id="KW-1185">Reference proteome</keyword>
<accession>A0ABN8I6P8</accession>
<reference evidence="2" key="1">
    <citation type="submission" date="2022-03" db="EMBL/GenBank/DDBJ databases">
        <authorList>
            <person name="Martin H S."/>
        </authorList>
    </citation>
    <scope>NUCLEOTIDE SEQUENCE</scope>
</reference>
<organism evidence="2 3">
    <name type="scientific">Iphiclides podalirius</name>
    <name type="common">scarce swallowtail</name>
    <dbReference type="NCBI Taxonomy" id="110791"/>
    <lineage>
        <taxon>Eukaryota</taxon>
        <taxon>Metazoa</taxon>
        <taxon>Ecdysozoa</taxon>
        <taxon>Arthropoda</taxon>
        <taxon>Hexapoda</taxon>
        <taxon>Insecta</taxon>
        <taxon>Pterygota</taxon>
        <taxon>Neoptera</taxon>
        <taxon>Endopterygota</taxon>
        <taxon>Lepidoptera</taxon>
        <taxon>Glossata</taxon>
        <taxon>Ditrysia</taxon>
        <taxon>Papilionoidea</taxon>
        <taxon>Papilionidae</taxon>
        <taxon>Papilioninae</taxon>
        <taxon>Iphiclides</taxon>
    </lineage>
</organism>
<protein>
    <submittedName>
        <fullName evidence="2">Uncharacterized protein</fullName>
    </submittedName>
</protein>
<gene>
    <name evidence="2" type="ORF">IPOD504_LOCUS5700</name>
</gene>
<evidence type="ECO:0000256" key="1">
    <source>
        <dbReference type="SAM" id="MobiDB-lite"/>
    </source>
</evidence>
<dbReference type="EMBL" id="OW152829">
    <property type="protein sequence ID" value="CAH2047277.1"/>
    <property type="molecule type" value="Genomic_DNA"/>
</dbReference>
<name>A0ABN8I6P8_9NEOP</name>
<proteinExistence type="predicted"/>
<evidence type="ECO:0000313" key="2">
    <source>
        <dbReference type="EMBL" id="CAH2047277.1"/>
    </source>
</evidence>
<evidence type="ECO:0000313" key="3">
    <source>
        <dbReference type="Proteomes" id="UP000837857"/>
    </source>
</evidence>
<dbReference type="Proteomes" id="UP000837857">
    <property type="component" value="Chromosome 17"/>
</dbReference>